<keyword evidence="2" id="KW-0812">Transmembrane</keyword>
<feature type="region of interest" description="Disordered" evidence="1">
    <location>
        <begin position="305"/>
        <end position="354"/>
    </location>
</feature>
<evidence type="ECO:0000313" key="4">
    <source>
        <dbReference type="Proteomes" id="UP000184383"/>
    </source>
</evidence>
<dbReference type="RefSeq" id="XP_040688023.1">
    <property type="nucleotide sequence ID" value="XM_040831131.1"/>
</dbReference>
<evidence type="ECO:0000313" key="3">
    <source>
        <dbReference type="EMBL" id="OJJ34347.1"/>
    </source>
</evidence>
<evidence type="ECO:0000256" key="2">
    <source>
        <dbReference type="SAM" id="Phobius"/>
    </source>
</evidence>
<proteinExistence type="predicted"/>
<dbReference type="GeneID" id="63746979"/>
<feature type="transmembrane region" description="Helical" evidence="2">
    <location>
        <begin position="168"/>
        <end position="188"/>
    </location>
</feature>
<feature type="compositionally biased region" description="Polar residues" evidence="1">
    <location>
        <begin position="107"/>
        <end position="132"/>
    </location>
</feature>
<evidence type="ECO:0000256" key="1">
    <source>
        <dbReference type="SAM" id="MobiDB-lite"/>
    </source>
</evidence>
<reference evidence="4" key="1">
    <citation type="journal article" date="2017" name="Genome Biol.">
        <title>Comparative genomics reveals high biological diversity and specific adaptations in the industrially and medically important fungal genus Aspergillus.</title>
        <authorList>
            <person name="de Vries R.P."/>
            <person name="Riley R."/>
            <person name="Wiebenga A."/>
            <person name="Aguilar-Osorio G."/>
            <person name="Amillis S."/>
            <person name="Uchima C.A."/>
            <person name="Anderluh G."/>
            <person name="Asadollahi M."/>
            <person name="Askin M."/>
            <person name="Barry K."/>
            <person name="Battaglia E."/>
            <person name="Bayram O."/>
            <person name="Benocci T."/>
            <person name="Braus-Stromeyer S.A."/>
            <person name="Caldana C."/>
            <person name="Canovas D."/>
            <person name="Cerqueira G.C."/>
            <person name="Chen F."/>
            <person name="Chen W."/>
            <person name="Choi C."/>
            <person name="Clum A."/>
            <person name="Dos Santos R.A."/>
            <person name="Damasio A.R."/>
            <person name="Diallinas G."/>
            <person name="Emri T."/>
            <person name="Fekete E."/>
            <person name="Flipphi M."/>
            <person name="Freyberg S."/>
            <person name="Gallo A."/>
            <person name="Gournas C."/>
            <person name="Habgood R."/>
            <person name="Hainaut M."/>
            <person name="Harispe M.L."/>
            <person name="Henrissat B."/>
            <person name="Hilden K.S."/>
            <person name="Hope R."/>
            <person name="Hossain A."/>
            <person name="Karabika E."/>
            <person name="Karaffa L."/>
            <person name="Karanyi Z."/>
            <person name="Krasevec N."/>
            <person name="Kuo A."/>
            <person name="Kusch H."/>
            <person name="LaButti K."/>
            <person name="Lagendijk E.L."/>
            <person name="Lapidus A."/>
            <person name="Levasseur A."/>
            <person name="Lindquist E."/>
            <person name="Lipzen A."/>
            <person name="Logrieco A.F."/>
            <person name="MacCabe A."/>
            <person name="Maekelae M.R."/>
            <person name="Malavazi I."/>
            <person name="Melin P."/>
            <person name="Meyer V."/>
            <person name="Mielnichuk N."/>
            <person name="Miskei M."/>
            <person name="Molnar A.P."/>
            <person name="Mule G."/>
            <person name="Ngan C.Y."/>
            <person name="Orejas M."/>
            <person name="Orosz E."/>
            <person name="Ouedraogo J.P."/>
            <person name="Overkamp K.M."/>
            <person name="Park H.-S."/>
            <person name="Perrone G."/>
            <person name="Piumi F."/>
            <person name="Punt P.J."/>
            <person name="Ram A.F."/>
            <person name="Ramon A."/>
            <person name="Rauscher S."/>
            <person name="Record E."/>
            <person name="Riano-Pachon D.M."/>
            <person name="Robert V."/>
            <person name="Roehrig J."/>
            <person name="Ruller R."/>
            <person name="Salamov A."/>
            <person name="Salih N.S."/>
            <person name="Samson R.A."/>
            <person name="Sandor E."/>
            <person name="Sanguinetti M."/>
            <person name="Schuetze T."/>
            <person name="Sepcic K."/>
            <person name="Shelest E."/>
            <person name="Sherlock G."/>
            <person name="Sophianopoulou V."/>
            <person name="Squina F.M."/>
            <person name="Sun H."/>
            <person name="Susca A."/>
            <person name="Todd R.B."/>
            <person name="Tsang A."/>
            <person name="Unkles S.E."/>
            <person name="van de Wiele N."/>
            <person name="van Rossen-Uffink D."/>
            <person name="Oliveira J.V."/>
            <person name="Vesth T.C."/>
            <person name="Visser J."/>
            <person name="Yu J.-H."/>
            <person name="Zhou M."/>
            <person name="Andersen M.R."/>
            <person name="Archer D.B."/>
            <person name="Baker S.E."/>
            <person name="Benoit I."/>
            <person name="Brakhage A.A."/>
            <person name="Braus G.H."/>
            <person name="Fischer R."/>
            <person name="Frisvad J.C."/>
            <person name="Goldman G.H."/>
            <person name="Houbraken J."/>
            <person name="Oakley B."/>
            <person name="Pocsi I."/>
            <person name="Scazzocchio C."/>
            <person name="Seiboth B."/>
            <person name="vanKuyk P.A."/>
            <person name="Wortman J."/>
            <person name="Dyer P.S."/>
            <person name="Grigoriev I.V."/>
        </authorList>
    </citation>
    <scope>NUCLEOTIDE SEQUENCE [LARGE SCALE GENOMIC DNA]</scope>
    <source>
        <strain evidence="4">DTO 134E9</strain>
    </source>
</reference>
<protein>
    <submittedName>
        <fullName evidence="3">Uncharacterized protein</fullName>
    </submittedName>
</protein>
<keyword evidence="2" id="KW-0472">Membrane</keyword>
<feature type="compositionally biased region" description="Polar residues" evidence="1">
    <location>
        <begin position="306"/>
        <end position="320"/>
    </location>
</feature>
<name>A0A1L9RHL9_ASPWE</name>
<feature type="region of interest" description="Disordered" evidence="1">
    <location>
        <begin position="1"/>
        <end position="45"/>
    </location>
</feature>
<dbReference type="VEuPathDB" id="FungiDB:ASPWEDRAFT_173765"/>
<feature type="region of interest" description="Disordered" evidence="1">
    <location>
        <begin position="75"/>
        <end position="147"/>
    </location>
</feature>
<organism evidence="3 4">
    <name type="scientific">Aspergillus wentii DTO 134E9</name>
    <dbReference type="NCBI Taxonomy" id="1073089"/>
    <lineage>
        <taxon>Eukaryota</taxon>
        <taxon>Fungi</taxon>
        <taxon>Dikarya</taxon>
        <taxon>Ascomycota</taxon>
        <taxon>Pezizomycotina</taxon>
        <taxon>Eurotiomycetes</taxon>
        <taxon>Eurotiomycetidae</taxon>
        <taxon>Eurotiales</taxon>
        <taxon>Aspergillaceae</taxon>
        <taxon>Aspergillus</taxon>
        <taxon>Aspergillus subgen. Cremei</taxon>
    </lineage>
</organism>
<sequence>MDLVSLSQPTLSHSSTSASTQRPSLNPFRNNTSNGAATNAQMEMTPRILEEQPASRESYNRFGLGMFGDRAERRERLTGRRHASSSTDPEPSQYRPNGRYVPIDLQPISTQNRWGDQGPSDSASPQESTRSPQYERHDGVWVRGSRGRNGQARSCAALLKEKKARRKLFTLITSTLFLILVLSVYIAFTFSHAKLGQELHILLIFMILILAIVFCHSLIRFFMVTMRRRNAALRNRVPSRAGPAGYAQPTSPIHVVLAGDEEASAESHGIIREKVTAPPPAYGLWRSSVRMNPDLLYWQRVDGMSSHKSNPFQRSLSRKTTLPRPPSYTSDDGIDYVVDAQPRSFAPNRTSQHE</sequence>
<gene>
    <name evidence="3" type="ORF">ASPWEDRAFT_173765</name>
</gene>
<feature type="compositionally biased region" description="Polar residues" evidence="1">
    <location>
        <begin position="1"/>
        <end position="42"/>
    </location>
</feature>
<keyword evidence="4" id="KW-1185">Reference proteome</keyword>
<keyword evidence="2" id="KW-1133">Transmembrane helix</keyword>
<dbReference type="AlphaFoldDB" id="A0A1L9RHL9"/>
<dbReference type="OrthoDB" id="5417811at2759"/>
<feature type="transmembrane region" description="Helical" evidence="2">
    <location>
        <begin position="200"/>
        <end position="219"/>
    </location>
</feature>
<dbReference type="EMBL" id="KV878213">
    <property type="protein sequence ID" value="OJJ34347.1"/>
    <property type="molecule type" value="Genomic_DNA"/>
</dbReference>
<accession>A0A1L9RHL9</accession>
<dbReference type="Proteomes" id="UP000184383">
    <property type="component" value="Unassembled WGS sequence"/>
</dbReference>